<dbReference type="GO" id="GO:0006813">
    <property type="term" value="P:potassium ion transport"/>
    <property type="evidence" value="ECO:0007669"/>
    <property type="project" value="TreeGrafter"/>
</dbReference>
<dbReference type="OrthoDB" id="3063971at2759"/>
<dbReference type="PANTHER" id="PTHR28062:SF1">
    <property type="entry name" value="TRANSMEMBRANE PROTEIN"/>
    <property type="match status" value="1"/>
</dbReference>
<dbReference type="PANTHER" id="PTHR28062">
    <property type="entry name" value="K+-H+ EXCHANGE-LIKE PROTEIN"/>
    <property type="match status" value="1"/>
</dbReference>
<dbReference type="GO" id="GO:1902600">
    <property type="term" value="P:proton transmembrane transport"/>
    <property type="evidence" value="ECO:0007669"/>
    <property type="project" value="TreeGrafter"/>
</dbReference>
<reference evidence="1" key="1">
    <citation type="submission" date="2022-06" db="EMBL/GenBank/DDBJ databases">
        <title>Genome Sequence of Candolleomyces eurysporus.</title>
        <authorList>
            <person name="Buettner E."/>
        </authorList>
    </citation>
    <scope>NUCLEOTIDE SEQUENCE</scope>
    <source>
        <strain evidence="1">VTCC 930004</strain>
    </source>
</reference>
<organism evidence="1 2">
    <name type="scientific">Candolleomyces eurysporus</name>
    <dbReference type="NCBI Taxonomy" id="2828524"/>
    <lineage>
        <taxon>Eukaryota</taxon>
        <taxon>Fungi</taxon>
        <taxon>Dikarya</taxon>
        <taxon>Basidiomycota</taxon>
        <taxon>Agaricomycotina</taxon>
        <taxon>Agaricomycetes</taxon>
        <taxon>Agaricomycetidae</taxon>
        <taxon>Agaricales</taxon>
        <taxon>Agaricineae</taxon>
        <taxon>Psathyrellaceae</taxon>
        <taxon>Candolleomyces</taxon>
    </lineage>
</organism>
<accession>A0A9W8JB50</accession>
<feature type="non-terminal residue" evidence="1">
    <location>
        <position position="1"/>
    </location>
</feature>
<gene>
    <name evidence="1" type="ORF">H1R20_g7521</name>
</gene>
<evidence type="ECO:0000313" key="1">
    <source>
        <dbReference type="EMBL" id="KAJ2929594.1"/>
    </source>
</evidence>
<name>A0A9W8JB50_9AGAR</name>
<dbReference type="Proteomes" id="UP001140091">
    <property type="component" value="Unassembled WGS sequence"/>
</dbReference>
<protein>
    <recommendedName>
        <fullName evidence="3">F-box domain-containing protein</fullName>
    </recommendedName>
</protein>
<dbReference type="AlphaFoldDB" id="A0A9W8JB50"/>
<sequence length="657" mass="74047">MPFRSSNKSLLENRKSIGAPGLFGAGKAEVPSQLRIPLLYPPSVLTPNLALQELREYVERRIPLHRKGLYTWSLLTPFTFPLKFIPIIPNLPFFFCAWRLWSHYRALRASQYLQTLLNQDAIVPESSEALDKIYNEFLPSSSLSSSSSLETPNQHRLLLSKDVIPALVEQFVLEATAKVDLERALEQLPPIEDRRPTSSVEDELGITESNGTQPTVPSIFHYARITANVEDKLGITSHATNRTTPLTLSHVCKEWRTLAFSSSGVWAVIFINGSSLGVFNILKEIWLPNSGSRLLDVTVRIPPRSRGLRVALKEILAALAGESHRWRSFTFDCPWSESYFSPPVAPTTQLRSLSFNNGGRFAQRLNFSQLVMDSPALREAKLWDQDLVMHAVVVSGVLSTRLATLKLRVAIENHLDFFSTLSLFRCLQSLEVKLSIFHGTGRMLESFRDNLTDQMVHLPALKHFTLIGTQLASHGSLPMLLDRLEIPSISEVAIHTALDAGEKALAKAVFAALKGMLKRSNAVLRSFSFCDENNDFNLYPLLTHPSLISLEELEVQSSRMNILLERLKVESSDTPIEWILLPNLQRIRLALYDCAYNPCALSKLVKSRVGVSPLVPKITSVEANFSVRSRIESEREFWDSQPELTSVERRFYYRANK</sequence>
<dbReference type="EMBL" id="JANBPK010000866">
    <property type="protein sequence ID" value="KAJ2929594.1"/>
    <property type="molecule type" value="Genomic_DNA"/>
</dbReference>
<comment type="caution">
    <text evidence="1">The sequence shown here is derived from an EMBL/GenBank/DDBJ whole genome shotgun (WGS) entry which is preliminary data.</text>
</comment>
<keyword evidence="2" id="KW-1185">Reference proteome</keyword>
<evidence type="ECO:0000313" key="2">
    <source>
        <dbReference type="Proteomes" id="UP001140091"/>
    </source>
</evidence>
<dbReference type="GO" id="GO:0005743">
    <property type="term" value="C:mitochondrial inner membrane"/>
    <property type="evidence" value="ECO:0007669"/>
    <property type="project" value="TreeGrafter"/>
</dbReference>
<dbReference type="Pfam" id="PF10173">
    <property type="entry name" value="Mit_KHE1"/>
    <property type="match status" value="1"/>
</dbReference>
<evidence type="ECO:0008006" key="3">
    <source>
        <dbReference type="Google" id="ProtNLM"/>
    </source>
</evidence>
<dbReference type="InterPro" id="IPR018786">
    <property type="entry name" value="Mit_KHE1"/>
</dbReference>
<proteinExistence type="predicted"/>